<name>A0A8R1E427_CAEJA</name>
<feature type="domain" description="C2H2-type" evidence="1">
    <location>
        <begin position="127"/>
        <end position="150"/>
    </location>
</feature>
<dbReference type="EnsemblMetazoa" id="CJA19208.1">
    <property type="protein sequence ID" value="CJA19208.1"/>
    <property type="gene ID" value="WBGene00138412"/>
</dbReference>
<reference evidence="3" key="1">
    <citation type="submission" date="2010-08" db="EMBL/GenBank/DDBJ databases">
        <authorList>
            <consortium name="Caenorhabditis japonica Sequencing Consortium"/>
            <person name="Wilson R.K."/>
        </authorList>
    </citation>
    <scope>NUCLEOTIDE SEQUENCE [LARGE SCALE GENOMIC DNA]</scope>
    <source>
        <strain evidence="3">DF5081</strain>
    </source>
</reference>
<dbReference type="AlphaFoldDB" id="A0A8R1E427"/>
<evidence type="ECO:0000313" key="2">
    <source>
        <dbReference type="EnsemblMetazoa" id="CJA19208.1"/>
    </source>
</evidence>
<evidence type="ECO:0000313" key="3">
    <source>
        <dbReference type="Proteomes" id="UP000005237"/>
    </source>
</evidence>
<organism evidence="2 3">
    <name type="scientific">Caenorhabditis japonica</name>
    <dbReference type="NCBI Taxonomy" id="281687"/>
    <lineage>
        <taxon>Eukaryota</taxon>
        <taxon>Metazoa</taxon>
        <taxon>Ecdysozoa</taxon>
        <taxon>Nematoda</taxon>
        <taxon>Chromadorea</taxon>
        <taxon>Rhabditida</taxon>
        <taxon>Rhabditina</taxon>
        <taxon>Rhabditomorpha</taxon>
        <taxon>Rhabditoidea</taxon>
        <taxon>Rhabditidae</taxon>
        <taxon>Peloderinae</taxon>
        <taxon>Caenorhabditis</taxon>
    </lineage>
</organism>
<protein>
    <submittedName>
        <fullName evidence="2">C2H2-type domain-containing protein</fullName>
    </submittedName>
</protein>
<accession>A0A8R1E427</accession>
<proteinExistence type="predicted"/>
<dbReference type="InterPro" id="IPR013087">
    <property type="entry name" value="Znf_C2H2_type"/>
</dbReference>
<sequence>MRCVCASGRVYSLPPQTPVIVVSTFERQSIEPEDVSSNPIKLEVVEPEENMNLGQTSPVTNVLFNESTPISPSPPMNIATLSLENLSTNSAESQESDIMESKYSRRIFRRKMLSRFWSLTNTGTYLCSEQGCPLEFETANKATRHWHSRHEDWDKKPLGKKGVKRARRCAQQDFPTPNHVVDQIANYYEAFPVREMEVVGASGPKLASADWVMHDHTY</sequence>
<dbReference type="Proteomes" id="UP000005237">
    <property type="component" value="Unassembled WGS sequence"/>
</dbReference>
<keyword evidence="3" id="KW-1185">Reference proteome</keyword>
<evidence type="ECO:0000259" key="1">
    <source>
        <dbReference type="PROSITE" id="PS00028"/>
    </source>
</evidence>
<reference evidence="2" key="2">
    <citation type="submission" date="2022-06" db="UniProtKB">
        <authorList>
            <consortium name="EnsemblMetazoa"/>
        </authorList>
    </citation>
    <scope>IDENTIFICATION</scope>
    <source>
        <strain evidence="2">DF5081</strain>
    </source>
</reference>
<dbReference type="PROSITE" id="PS00028">
    <property type="entry name" value="ZINC_FINGER_C2H2_1"/>
    <property type="match status" value="1"/>
</dbReference>